<dbReference type="SUPFAM" id="SSF51735">
    <property type="entry name" value="NAD(P)-binding Rossmann-fold domains"/>
    <property type="match status" value="1"/>
</dbReference>
<dbReference type="RefSeq" id="WP_284825140.1">
    <property type="nucleotide sequence ID" value="NZ_CP126969.1"/>
</dbReference>
<feature type="domain" description="Ketoreductase" evidence="5">
    <location>
        <begin position="2"/>
        <end position="179"/>
    </location>
</feature>
<dbReference type="Pfam" id="PF00106">
    <property type="entry name" value="adh_short"/>
    <property type="match status" value="1"/>
</dbReference>
<dbReference type="Gene3D" id="3.40.50.720">
    <property type="entry name" value="NAD(P)-binding Rossmann-like Domain"/>
    <property type="match status" value="1"/>
</dbReference>
<dbReference type="InterPro" id="IPR057326">
    <property type="entry name" value="KR_dom"/>
</dbReference>
<keyword evidence="2" id="KW-0560">Oxidoreductase</keyword>
<dbReference type="InterPro" id="IPR036291">
    <property type="entry name" value="NAD(P)-bd_dom_sf"/>
</dbReference>
<protein>
    <submittedName>
        <fullName evidence="6">SDR family oxidoreductase</fullName>
    </submittedName>
</protein>
<evidence type="ECO:0000256" key="3">
    <source>
        <dbReference type="ARBA" id="ARBA00023027"/>
    </source>
</evidence>
<dbReference type="PRINTS" id="PR00081">
    <property type="entry name" value="GDHRDH"/>
</dbReference>
<accession>A0ABY8VDS1</accession>
<dbReference type="NCBIfam" id="NF006123">
    <property type="entry name" value="PRK08267.1"/>
    <property type="match status" value="1"/>
</dbReference>
<dbReference type="EMBL" id="CP126969">
    <property type="protein sequence ID" value="WIM67816.1"/>
    <property type="molecule type" value="Genomic_DNA"/>
</dbReference>
<dbReference type="Proteomes" id="UP001225598">
    <property type="component" value="Chromosome"/>
</dbReference>
<comment type="similarity">
    <text evidence="1 4">Belongs to the short-chain dehydrogenases/reductases (SDR) family.</text>
</comment>
<keyword evidence="7" id="KW-1185">Reference proteome</keyword>
<dbReference type="SMART" id="SM00822">
    <property type="entry name" value="PKS_KR"/>
    <property type="match status" value="1"/>
</dbReference>
<evidence type="ECO:0000256" key="1">
    <source>
        <dbReference type="ARBA" id="ARBA00006484"/>
    </source>
</evidence>
<evidence type="ECO:0000313" key="6">
    <source>
        <dbReference type="EMBL" id="WIM67816.1"/>
    </source>
</evidence>
<evidence type="ECO:0000256" key="4">
    <source>
        <dbReference type="RuleBase" id="RU000363"/>
    </source>
</evidence>
<name>A0ABY8VDS1_9CORY</name>
<dbReference type="PROSITE" id="PS00061">
    <property type="entry name" value="ADH_SHORT"/>
    <property type="match status" value="1"/>
</dbReference>
<proteinExistence type="inferred from homology"/>
<reference evidence="6 7" key="1">
    <citation type="submission" date="2023-05" db="EMBL/GenBank/DDBJ databases">
        <title>Corynebacterium suedekumii sp. nov. and Corynebacterium breve sp. nov. isolated from raw cow's milk.</title>
        <authorList>
            <person name="Baer M.K."/>
            <person name="Mehl L."/>
            <person name="Hellmuth R."/>
            <person name="Marke G."/>
            <person name="Lipski A."/>
        </authorList>
    </citation>
    <scope>NUCLEOTIDE SEQUENCE [LARGE SCALE GENOMIC DNA]</scope>
    <source>
        <strain evidence="6 7">R4</strain>
    </source>
</reference>
<dbReference type="PANTHER" id="PTHR24321:SF8">
    <property type="entry name" value="ESTRADIOL 17-BETA-DEHYDROGENASE 8-RELATED"/>
    <property type="match status" value="1"/>
</dbReference>
<dbReference type="PRINTS" id="PR00080">
    <property type="entry name" value="SDRFAMILY"/>
</dbReference>
<evidence type="ECO:0000259" key="5">
    <source>
        <dbReference type="SMART" id="SM00822"/>
    </source>
</evidence>
<dbReference type="PANTHER" id="PTHR24321">
    <property type="entry name" value="DEHYDROGENASES, SHORT CHAIN"/>
    <property type="match status" value="1"/>
</dbReference>
<dbReference type="InterPro" id="IPR002347">
    <property type="entry name" value="SDR_fam"/>
</dbReference>
<dbReference type="InterPro" id="IPR020904">
    <property type="entry name" value="Sc_DH/Rdtase_CS"/>
</dbReference>
<keyword evidence="3" id="KW-0520">NAD</keyword>
<evidence type="ECO:0000313" key="7">
    <source>
        <dbReference type="Proteomes" id="UP001225598"/>
    </source>
</evidence>
<evidence type="ECO:0000256" key="2">
    <source>
        <dbReference type="ARBA" id="ARBA00023002"/>
    </source>
</evidence>
<organism evidence="6 7">
    <name type="scientific">Corynebacterium breve</name>
    <dbReference type="NCBI Taxonomy" id="3049799"/>
    <lineage>
        <taxon>Bacteria</taxon>
        <taxon>Bacillati</taxon>
        <taxon>Actinomycetota</taxon>
        <taxon>Actinomycetes</taxon>
        <taxon>Mycobacteriales</taxon>
        <taxon>Corynebacteriaceae</taxon>
        <taxon>Corynebacterium</taxon>
    </lineage>
</organism>
<sequence>MRKIFISGGAQGIGRATAEKFLSEGWLVGIGDVQPAPWAEGIENLIVTHLDVTDPESWDKALAEFTAHTGGELDVLDNNAGIIIDGPLADEDPARIQKIIDVNVTGLTLGARAAHKYLKATPGSHLVNISSASAVFGQPGIAAYSASKFYVNGLTEALSLEWEKDGIRVVDVMPLWAKTPVADVSAASVRKLGVNLTTEQVADAVWESVNPKNRWQRGRLHYGVGIVDKLFYVAGQWAPDRVARLVTKIVAG</sequence>
<gene>
    <name evidence="6" type="ORF">QP027_12240</name>
</gene>